<name>A0ABP9Q5U5_9PSEU</name>
<keyword evidence="4" id="KW-1185">Reference proteome</keyword>
<dbReference type="RefSeq" id="WP_185059402.1">
    <property type="nucleotide sequence ID" value="NZ_BAABJP010000015.1"/>
</dbReference>
<dbReference type="Gene3D" id="1.10.275.10">
    <property type="entry name" value="Fumarase/aspartase (N-terminal domain)"/>
    <property type="match status" value="1"/>
</dbReference>
<evidence type="ECO:0000256" key="1">
    <source>
        <dbReference type="ARBA" id="ARBA00023239"/>
    </source>
</evidence>
<gene>
    <name evidence="3" type="primary">hutH_2</name>
    <name evidence="3" type="ORF">GCM10023321_34800</name>
</gene>
<reference evidence="4" key="1">
    <citation type="journal article" date="2019" name="Int. J. Syst. Evol. Microbiol.">
        <title>The Global Catalogue of Microorganisms (GCM) 10K type strain sequencing project: providing services to taxonomists for standard genome sequencing and annotation.</title>
        <authorList>
            <consortium name="The Broad Institute Genomics Platform"/>
            <consortium name="The Broad Institute Genome Sequencing Center for Infectious Disease"/>
            <person name="Wu L."/>
            <person name="Ma J."/>
        </authorList>
    </citation>
    <scope>NUCLEOTIDE SEQUENCE [LARGE SCALE GENOMIC DNA]</scope>
    <source>
        <strain evidence="4">JCM 18303</strain>
    </source>
</reference>
<evidence type="ECO:0000256" key="2">
    <source>
        <dbReference type="SAM" id="MobiDB-lite"/>
    </source>
</evidence>
<dbReference type="EMBL" id="BAABJP010000015">
    <property type="protein sequence ID" value="GAA5157118.1"/>
    <property type="molecule type" value="Genomic_DNA"/>
</dbReference>
<feature type="region of interest" description="Disordered" evidence="2">
    <location>
        <begin position="1"/>
        <end position="46"/>
    </location>
</feature>
<dbReference type="Pfam" id="PF00221">
    <property type="entry name" value="Lyase_aromatic"/>
    <property type="match status" value="1"/>
</dbReference>
<evidence type="ECO:0000313" key="3">
    <source>
        <dbReference type="EMBL" id="GAA5157118.1"/>
    </source>
</evidence>
<dbReference type="Gene3D" id="1.20.200.10">
    <property type="entry name" value="Fumarase/aspartase (Central domain)"/>
    <property type="match status" value="1"/>
</dbReference>
<proteinExistence type="predicted"/>
<sequence>MPKGQHAPIPEKLRVYTHPAPEEPVDSGLTSLTHGEGPALLPPPAAGSRRHLAITLDGDSLRWSDLVAILEAESVTVTLAPEARERMHRSRDGALRRLAAGQRVYGWNQALGPLKDYPLEDEDQLQFQINILRSHAAGVGENLSAPIARLALILRANALARGTAGVRPAMVDRMLAVLNAGIVPLMPEIGSLGTGDLQPMAAAGLMLIGERVPAADRSGTTWADDALRRAGLPERFELHAGETLALISGSSVLSACYASAVRRVDSQIDTFLGAFALFCEATRAERQAFDPRLHTERRIPEQVVANDRIRNLIGGSAWMTPAGRARLGELRERVQDSTSVRATPHKVASVLHTLAEAKRFLAWEANASNSNPLVLGGDGGYEFVMGGNWDCSILGHSAHSLNVQVTDLAVLAKDLTGRLASDLWSYGLPPALSGGKIGLNSGLTLVHAVAASLIPEMHARSTPVSSLSFPLKGGQEDHNTMAMASVRNLVSNVDRLDVVLAVSTLMSAQGVDLIAEAMTGLALGAGSKRVHTLVRSVIDPLGDDRYMTDDVERMTTLVRGGRISAEVRRNRMSR</sequence>
<dbReference type="PANTHER" id="PTHR10362">
    <property type="entry name" value="HISTIDINE AMMONIA-LYASE"/>
    <property type="match status" value="1"/>
</dbReference>
<evidence type="ECO:0000313" key="4">
    <source>
        <dbReference type="Proteomes" id="UP001428817"/>
    </source>
</evidence>
<dbReference type="CDD" id="cd00332">
    <property type="entry name" value="PAL-HAL"/>
    <property type="match status" value="1"/>
</dbReference>
<dbReference type="Proteomes" id="UP001428817">
    <property type="component" value="Unassembled WGS sequence"/>
</dbReference>
<dbReference type="InterPro" id="IPR008948">
    <property type="entry name" value="L-Aspartase-like"/>
</dbReference>
<dbReference type="SUPFAM" id="SSF48557">
    <property type="entry name" value="L-aspartase-like"/>
    <property type="match status" value="1"/>
</dbReference>
<protein>
    <submittedName>
        <fullName evidence="3">Histidine ammonia-lyase</fullName>
    </submittedName>
</protein>
<dbReference type="InterPro" id="IPR001106">
    <property type="entry name" value="Aromatic_Lyase"/>
</dbReference>
<comment type="caution">
    <text evidence="3">The sequence shown here is derived from an EMBL/GenBank/DDBJ whole genome shotgun (WGS) entry which is preliminary data.</text>
</comment>
<organism evidence="3 4">
    <name type="scientific">Pseudonocardia eucalypti</name>
    <dbReference type="NCBI Taxonomy" id="648755"/>
    <lineage>
        <taxon>Bacteria</taxon>
        <taxon>Bacillati</taxon>
        <taxon>Actinomycetota</taxon>
        <taxon>Actinomycetes</taxon>
        <taxon>Pseudonocardiales</taxon>
        <taxon>Pseudonocardiaceae</taxon>
        <taxon>Pseudonocardia</taxon>
    </lineage>
</organism>
<dbReference type="InterPro" id="IPR024083">
    <property type="entry name" value="Fumarase/histidase_N"/>
</dbReference>
<keyword evidence="1" id="KW-0456">Lyase</keyword>
<accession>A0ABP9Q5U5</accession>